<feature type="transmembrane region" description="Helical" evidence="8">
    <location>
        <begin position="397"/>
        <end position="416"/>
    </location>
</feature>
<evidence type="ECO:0000313" key="10">
    <source>
        <dbReference type="EMBL" id="TCK46890.1"/>
    </source>
</evidence>
<dbReference type="CDD" id="cd06261">
    <property type="entry name" value="TM_PBP2"/>
    <property type="match status" value="2"/>
</dbReference>
<feature type="transmembrane region" description="Helical" evidence="8">
    <location>
        <begin position="200"/>
        <end position="219"/>
    </location>
</feature>
<dbReference type="RefSeq" id="WP_131913795.1">
    <property type="nucleotide sequence ID" value="NZ_OU594967.1"/>
</dbReference>
<accession>A0A4R1J8R7</accession>
<dbReference type="AlphaFoldDB" id="A0A4R1J8R7"/>
<dbReference type="Gene3D" id="1.10.3720.10">
    <property type="entry name" value="MetI-like"/>
    <property type="match status" value="2"/>
</dbReference>
<protein>
    <submittedName>
        <fullName evidence="10">Iron(III) transport system permease protein</fullName>
    </submittedName>
</protein>
<feature type="transmembrane region" description="Helical" evidence="8">
    <location>
        <begin position="479"/>
        <end position="499"/>
    </location>
</feature>
<dbReference type="PANTHER" id="PTHR43357">
    <property type="entry name" value="INNER MEMBRANE ABC TRANSPORTER PERMEASE PROTEIN YDCV"/>
    <property type="match status" value="1"/>
</dbReference>
<evidence type="ECO:0000259" key="9">
    <source>
        <dbReference type="PROSITE" id="PS50928"/>
    </source>
</evidence>
<name>A0A4R1J8R7_9GAMM</name>
<feature type="transmembrane region" description="Helical" evidence="8">
    <location>
        <begin position="74"/>
        <end position="94"/>
    </location>
</feature>
<feature type="transmembrane region" description="Helical" evidence="8">
    <location>
        <begin position="428"/>
        <end position="447"/>
    </location>
</feature>
<keyword evidence="6 8" id="KW-1133">Transmembrane helix</keyword>
<comment type="similarity">
    <text evidence="8">Belongs to the binding-protein-dependent transport system permease family.</text>
</comment>
<feature type="transmembrane region" description="Helical" evidence="8">
    <location>
        <begin position="147"/>
        <end position="169"/>
    </location>
</feature>
<feature type="transmembrane region" description="Helical" evidence="8">
    <location>
        <begin position="106"/>
        <end position="127"/>
    </location>
</feature>
<dbReference type="Pfam" id="PF00528">
    <property type="entry name" value="BPD_transp_1"/>
    <property type="match status" value="2"/>
</dbReference>
<feature type="transmembrane region" description="Helical" evidence="8">
    <location>
        <begin position="252"/>
        <end position="273"/>
    </location>
</feature>
<evidence type="ECO:0000256" key="7">
    <source>
        <dbReference type="ARBA" id="ARBA00023136"/>
    </source>
</evidence>
<keyword evidence="7 8" id="KW-0472">Membrane</keyword>
<evidence type="ECO:0000313" key="11">
    <source>
        <dbReference type="Proteomes" id="UP000295565"/>
    </source>
</evidence>
<evidence type="ECO:0000256" key="6">
    <source>
        <dbReference type="ARBA" id="ARBA00022989"/>
    </source>
</evidence>
<feature type="domain" description="ABC transmembrane type-1" evidence="9">
    <location>
        <begin position="359"/>
        <end position="551"/>
    </location>
</feature>
<feature type="transmembrane region" description="Helical" evidence="8">
    <location>
        <begin position="358"/>
        <end position="385"/>
    </location>
</feature>
<dbReference type="GO" id="GO:0055085">
    <property type="term" value="P:transmembrane transport"/>
    <property type="evidence" value="ECO:0007669"/>
    <property type="project" value="InterPro"/>
</dbReference>
<comment type="subcellular location">
    <subcellularLocation>
        <location evidence="1">Cell inner membrane</location>
        <topology evidence="1">Multi-pass membrane protein</topology>
    </subcellularLocation>
    <subcellularLocation>
        <location evidence="8">Cell membrane</location>
        <topology evidence="8">Multi-pass membrane protein</topology>
    </subcellularLocation>
</comment>
<feature type="transmembrane region" description="Helical" evidence="8">
    <location>
        <begin position="16"/>
        <end position="42"/>
    </location>
</feature>
<dbReference type="InterPro" id="IPR035906">
    <property type="entry name" value="MetI-like_sf"/>
</dbReference>
<dbReference type="PANTHER" id="PTHR43357:SF4">
    <property type="entry name" value="INNER MEMBRANE ABC TRANSPORTER PERMEASE PROTEIN YDCV"/>
    <property type="match status" value="1"/>
</dbReference>
<evidence type="ECO:0000256" key="3">
    <source>
        <dbReference type="ARBA" id="ARBA00022475"/>
    </source>
</evidence>
<proteinExistence type="inferred from homology"/>
<dbReference type="SUPFAM" id="SSF161098">
    <property type="entry name" value="MetI-like"/>
    <property type="match status" value="2"/>
</dbReference>
<gene>
    <name evidence="10" type="ORF">EV690_3038</name>
</gene>
<feature type="domain" description="ABC transmembrane type-1" evidence="9">
    <location>
        <begin position="70"/>
        <end position="269"/>
    </location>
</feature>
<feature type="transmembrane region" description="Helical" evidence="8">
    <location>
        <begin position="532"/>
        <end position="554"/>
    </location>
</feature>
<comment type="caution">
    <text evidence="10">The sequence shown here is derived from an EMBL/GenBank/DDBJ whole genome shotgun (WGS) entry which is preliminary data.</text>
</comment>
<dbReference type="GO" id="GO:0005886">
    <property type="term" value="C:plasma membrane"/>
    <property type="evidence" value="ECO:0007669"/>
    <property type="project" value="UniProtKB-SubCell"/>
</dbReference>
<dbReference type="Proteomes" id="UP000295565">
    <property type="component" value="Unassembled WGS sequence"/>
</dbReference>
<keyword evidence="11" id="KW-1185">Reference proteome</keyword>
<evidence type="ECO:0000256" key="4">
    <source>
        <dbReference type="ARBA" id="ARBA00022519"/>
    </source>
</evidence>
<reference evidence="10 11" key="1">
    <citation type="submission" date="2019-03" db="EMBL/GenBank/DDBJ databases">
        <title>Genomic Encyclopedia of Type Strains, Phase IV (KMG-IV): sequencing the most valuable type-strain genomes for metagenomic binning, comparative biology and taxonomic classification.</title>
        <authorList>
            <person name="Goeker M."/>
        </authorList>
    </citation>
    <scope>NUCLEOTIDE SEQUENCE [LARGE SCALE GENOMIC DNA]</scope>
    <source>
        <strain evidence="10 11">DSM 18577</strain>
    </source>
</reference>
<dbReference type="PROSITE" id="PS50928">
    <property type="entry name" value="ABC_TM1"/>
    <property type="match status" value="2"/>
</dbReference>
<feature type="transmembrane region" description="Helical" evidence="8">
    <location>
        <begin position="306"/>
        <end position="328"/>
    </location>
</feature>
<evidence type="ECO:0000256" key="2">
    <source>
        <dbReference type="ARBA" id="ARBA00022448"/>
    </source>
</evidence>
<evidence type="ECO:0000256" key="5">
    <source>
        <dbReference type="ARBA" id="ARBA00022692"/>
    </source>
</evidence>
<keyword evidence="5 8" id="KW-0812">Transmembrane</keyword>
<keyword evidence="2 8" id="KW-0813">Transport</keyword>
<organism evidence="10 11">
    <name type="scientific">Celerinatantimonas diazotrophica</name>
    <dbReference type="NCBI Taxonomy" id="412034"/>
    <lineage>
        <taxon>Bacteria</taxon>
        <taxon>Pseudomonadati</taxon>
        <taxon>Pseudomonadota</taxon>
        <taxon>Gammaproteobacteria</taxon>
        <taxon>Celerinatantimonadaceae</taxon>
        <taxon>Celerinatantimonas</taxon>
    </lineage>
</organism>
<dbReference type="EMBL" id="SMGD01000016">
    <property type="protein sequence ID" value="TCK46890.1"/>
    <property type="molecule type" value="Genomic_DNA"/>
</dbReference>
<sequence>MQVAPSQIRDQGLRYVMLYGSLLVLLVVVALPVIAIVLYAIFPHLNEGSFAAPFSQFSAQFHSSTLVRATINSVILACGVIVWTLVIALPLAIVRQSLSAGLGRMVDMLLMVPLLIPPYIGAMAWIILGQSHGFIEQWFGFNFHQLLFSPVGLSLVMGLHLFPLTYASANTALAATGRGYMEAALIYGANTWQRFYKIRLPLIMPALIASALMIFVLSIEEFGTPDIIGRRFGFEVMVTAIHNKLSDWPIDLNGAAILSLLLIALAVIAYQCYRLLNARYSAHLDGSQIANPAVGHGSHQFSKLTFFGFWIGVSVGLPLLAITLSALMKTQSGGLHWNNLSFGAFIQLFSGVSDALRALITSLSLALAAAVLCSLIALVASYTLIRLRPKGVSILELLTVLPNAIPGMAVAVGLILTWNQPFWHWSPYNSLAILLLAYLCLMLPYPMRMLTAALRRYPESLDEAGFIHGANDWQVLWKILLPSLSSVTFASGVIVFAITTRELVASLMLAPPGVETVATYVFNQFDQGSVNIGMAMSLITIVLCGALISLGQWLQKKVSS</sequence>
<dbReference type="OrthoDB" id="27542at2"/>
<keyword evidence="3" id="KW-1003">Cell membrane</keyword>
<dbReference type="InterPro" id="IPR000515">
    <property type="entry name" value="MetI-like"/>
</dbReference>
<evidence type="ECO:0000256" key="8">
    <source>
        <dbReference type="RuleBase" id="RU363032"/>
    </source>
</evidence>
<evidence type="ECO:0000256" key="1">
    <source>
        <dbReference type="ARBA" id="ARBA00004429"/>
    </source>
</evidence>
<keyword evidence="4" id="KW-0997">Cell inner membrane</keyword>